<dbReference type="EMBL" id="CAADJD010000015">
    <property type="protein sequence ID" value="VFS61405.1"/>
    <property type="molecule type" value="Genomic_DNA"/>
</dbReference>
<dbReference type="GO" id="GO:0006310">
    <property type="term" value="P:DNA recombination"/>
    <property type="evidence" value="ECO:0007669"/>
    <property type="project" value="UniProtKB-KW"/>
</dbReference>
<evidence type="ECO:0000313" key="5">
    <source>
        <dbReference type="Proteomes" id="UP000401081"/>
    </source>
</evidence>
<dbReference type="GO" id="GO:0003677">
    <property type="term" value="F:DNA binding"/>
    <property type="evidence" value="ECO:0007669"/>
    <property type="project" value="InterPro"/>
</dbReference>
<comment type="similarity">
    <text evidence="1">Belongs to the 'phage' integrase family.</text>
</comment>
<protein>
    <submittedName>
        <fullName evidence="4">Uncharacterized protein</fullName>
    </submittedName>
</protein>
<dbReference type="Gene3D" id="1.10.443.10">
    <property type="entry name" value="Intergrase catalytic core"/>
    <property type="match status" value="1"/>
</dbReference>
<reference evidence="4 5" key="1">
    <citation type="submission" date="2019-03" db="EMBL/GenBank/DDBJ databases">
        <authorList>
            <consortium name="Pathogen Informatics"/>
        </authorList>
    </citation>
    <scope>NUCLEOTIDE SEQUENCE [LARGE SCALE GENOMIC DNA]</scope>
    <source>
        <strain evidence="4 5">NCTC12993</strain>
    </source>
</reference>
<gene>
    <name evidence="4" type="ORF">NCTC12993_01912</name>
</gene>
<dbReference type="GO" id="GO:0015074">
    <property type="term" value="P:DNA integration"/>
    <property type="evidence" value="ECO:0007669"/>
    <property type="project" value="UniProtKB-KW"/>
</dbReference>
<dbReference type="SUPFAM" id="SSF56349">
    <property type="entry name" value="DNA breaking-rejoining enzymes"/>
    <property type="match status" value="1"/>
</dbReference>
<dbReference type="Proteomes" id="UP000401081">
    <property type="component" value="Unassembled WGS sequence"/>
</dbReference>
<sequence length="70" mass="7950">MRCPGVLNFTIHDLRRTARTHLEALGVNPIVAERCLNHRIKGVEGIYNRHQYLNERREALAMLGKPDGSA</sequence>
<evidence type="ECO:0000256" key="3">
    <source>
        <dbReference type="ARBA" id="ARBA00023172"/>
    </source>
</evidence>
<proteinExistence type="inferred from homology"/>
<dbReference type="PANTHER" id="PTHR30629">
    <property type="entry name" value="PROPHAGE INTEGRASE"/>
    <property type="match status" value="1"/>
</dbReference>
<evidence type="ECO:0000313" key="4">
    <source>
        <dbReference type="EMBL" id="VFS61405.1"/>
    </source>
</evidence>
<keyword evidence="5" id="KW-1185">Reference proteome</keyword>
<dbReference type="InterPro" id="IPR013762">
    <property type="entry name" value="Integrase-like_cat_sf"/>
</dbReference>
<dbReference type="PANTHER" id="PTHR30629:SF2">
    <property type="entry name" value="PROPHAGE INTEGRASE INTS-RELATED"/>
    <property type="match status" value="1"/>
</dbReference>
<accession>A0A485AKA6</accession>
<evidence type="ECO:0000256" key="2">
    <source>
        <dbReference type="ARBA" id="ARBA00022908"/>
    </source>
</evidence>
<dbReference type="AlphaFoldDB" id="A0A485AKA6"/>
<keyword evidence="2" id="KW-0229">DNA integration</keyword>
<name>A0A485AKA6_KLUCR</name>
<organism evidence="4 5">
    <name type="scientific">Kluyvera cryocrescens</name>
    <name type="common">Kluyvera citrophila</name>
    <dbReference type="NCBI Taxonomy" id="580"/>
    <lineage>
        <taxon>Bacteria</taxon>
        <taxon>Pseudomonadati</taxon>
        <taxon>Pseudomonadota</taxon>
        <taxon>Gammaproteobacteria</taxon>
        <taxon>Enterobacterales</taxon>
        <taxon>Enterobacteriaceae</taxon>
        <taxon>Kluyvera</taxon>
    </lineage>
</organism>
<keyword evidence="3" id="KW-0233">DNA recombination</keyword>
<dbReference type="InterPro" id="IPR050808">
    <property type="entry name" value="Phage_Integrase"/>
</dbReference>
<dbReference type="InterPro" id="IPR011010">
    <property type="entry name" value="DNA_brk_join_enz"/>
</dbReference>
<evidence type="ECO:0000256" key="1">
    <source>
        <dbReference type="ARBA" id="ARBA00008857"/>
    </source>
</evidence>